<gene>
    <name evidence="7" type="ORF">BT67DRAFT_440520</name>
</gene>
<dbReference type="GO" id="GO:0004190">
    <property type="term" value="F:aspartic-type endopeptidase activity"/>
    <property type="evidence" value="ECO:0007669"/>
    <property type="project" value="InterPro"/>
</dbReference>
<keyword evidence="5" id="KW-0732">Signal</keyword>
<dbReference type="InterPro" id="IPR034164">
    <property type="entry name" value="Pepsin-like_dom"/>
</dbReference>
<feature type="chain" id="PRO_5042908301" evidence="5">
    <location>
        <begin position="21"/>
        <end position="527"/>
    </location>
</feature>
<feature type="disulfide bond" evidence="3">
    <location>
        <begin position="155"/>
        <end position="160"/>
    </location>
</feature>
<evidence type="ECO:0000256" key="4">
    <source>
        <dbReference type="SAM" id="MobiDB-lite"/>
    </source>
</evidence>
<dbReference type="PANTHER" id="PTHR47966:SF75">
    <property type="entry name" value="ENDOPEPTIDASE (CTSD), PUTATIVE (AFU_ORTHOLOGUE AFUA_4G07040)-RELATED"/>
    <property type="match status" value="1"/>
</dbReference>
<evidence type="ECO:0000256" key="1">
    <source>
        <dbReference type="ARBA" id="ARBA00007447"/>
    </source>
</evidence>
<dbReference type="EMBL" id="MU853405">
    <property type="protein sequence ID" value="KAK4135619.1"/>
    <property type="molecule type" value="Genomic_DNA"/>
</dbReference>
<dbReference type="FunFam" id="2.40.70.10:FF:000085">
    <property type="entry name" value="Aspartic-type endopeptidase (CtsD), putative"/>
    <property type="match status" value="1"/>
</dbReference>
<dbReference type="PRINTS" id="PR00792">
    <property type="entry name" value="PEPSIN"/>
</dbReference>
<feature type="region of interest" description="Disordered" evidence="4">
    <location>
        <begin position="433"/>
        <end position="504"/>
    </location>
</feature>
<reference evidence="7" key="1">
    <citation type="journal article" date="2023" name="Mol. Phylogenet. Evol.">
        <title>Genome-scale phylogeny and comparative genomics of the fungal order Sordariales.</title>
        <authorList>
            <person name="Hensen N."/>
            <person name="Bonometti L."/>
            <person name="Westerberg I."/>
            <person name="Brannstrom I.O."/>
            <person name="Guillou S."/>
            <person name="Cros-Aarteil S."/>
            <person name="Calhoun S."/>
            <person name="Haridas S."/>
            <person name="Kuo A."/>
            <person name="Mondo S."/>
            <person name="Pangilinan J."/>
            <person name="Riley R."/>
            <person name="LaButti K."/>
            <person name="Andreopoulos B."/>
            <person name="Lipzen A."/>
            <person name="Chen C."/>
            <person name="Yan M."/>
            <person name="Daum C."/>
            <person name="Ng V."/>
            <person name="Clum A."/>
            <person name="Steindorff A."/>
            <person name="Ohm R.A."/>
            <person name="Martin F."/>
            <person name="Silar P."/>
            <person name="Natvig D.O."/>
            <person name="Lalanne C."/>
            <person name="Gautier V."/>
            <person name="Ament-Velasquez S.L."/>
            <person name="Kruys A."/>
            <person name="Hutchinson M.I."/>
            <person name="Powell A.J."/>
            <person name="Barry K."/>
            <person name="Miller A.N."/>
            <person name="Grigoriev I.V."/>
            <person name="Debuchy R."/>
            <person name="Gladieux P."/>
            <person name="Hiltunen Thoren M."/>
            <person name="Johannesson H."/>
        </authorList>
    </citation>
    <scope>NUCLEOTIDE SEQUENCE</scope>
    <source>
        <strain evidence="7">CBS 123565</strain>
    </source>
</reference>
<feature type="domain" description="Peptidase A1" evidence="6">
    <location>
        <begin position="124"/>
        <end position="432"/>
    </location>
</feature>
<comment type="caution">
    <text evidence="7">The sequence shown here is derived from an EMBL/GenBank/DDBJ whole genome shotgun (WGS) entry which is preliminary data.</text>
</comment>
<dbReference type="CDD" id="cd05471">
    <property type="entry name" value="pepsin_like"/>
    <property type="match status" value="1"/>
</dbReference>
<feature type="compositionally biased region" description="Polar residues" evidence="4">
    <location>
        <begin position="472"/>
        <end position="504"/>
    </location>
</feature>
<reference evidence="7" key="2">
    <citation type="submission" date="2023-05" db="EMBL/GenBank/DDBJ databases">
        <authorList>
            <consortium name="Lawrence Berkeley National Laboratory"/>
            <person name="Steindorff A."/>
            <person name="Hensen N."/>
            <person name="Bonometti L."/>
            <person name="Westerberg I."/>
            <person name="Brannstrom I.O."/>
            <person name="Guillou S."/>
            <person name="Cros-Aarteil S."/>
            <person name="Calhoun S."/>
            <person name="Haridas S."/>
            <person name="Kuo A."/>
            <person name="Mondo S."/>
            <person name="Pangilinan J."/>
            <person name="Riley R."/>
            <person name="Labutti K."/>
            <person name="Andreopoulos B."/>
            <person name="Lipzen A."/>
            <person name="Chen C."/>
            <person name="Yanf M."/>
            <person name="Daum C."/>
            <person name="Ng V."/>
            <person name="Clum A."/>
            <person name="Ohm R."/>
            <person name="Martin F."/>
            <person name="Silar P."/>
            <person name="Natvig D."/>
            <person name="Lalanne C."/>
            <person name="Gautier V."/>
            <person name="Ament-Velasquez S.L."/>
            <person name="Kruys A."/>
            <person name="Hutchinson M.I."/>
            <person name="Powell A.J."/>
            <person name="Barry K."/>
            <person name="Miller A.N."/>
            <person name="Grigoriev I.V."/>
            <person name="Debuchy R."/>
            <person name="Gladieux P."/>
            <person name="Thoren M.H."/>
            <person name="Johannesson H."/>
        </authorList>
    </citation>
    <scope>NUCLEOTIDE SEQUENCE</scope>
    <source>
        <strain evidence="7">CBS 123565</strain>
    </source>
</reference>
<keyword evidence="7" id="KW-0645">Protease</keyword>
<dbReference type="PANTHER" id="PTHR47966">
    <property type="entry name" value="BETA-SITE APP-CLEAVING ENZYME, ISOFORM A-RELATED"/>
    <property type="match status" value="1"/>
</dbReference>
<keyword evidence="8" id="KW-1185">Reference proteome</keyword>
<accession>A0AAN6UMQ3</accession>
<protein>
    <submittedName>
        <fullName evidence="7">Acid protease</fullName>
    </submittedName>
</protein>
<feature type="signal peptide" evidence="5">
    <location>
        <begin position="1"/>
        <end position="20"/>
    </location>
</feature>
<keyword evidence="3" id="KW-1015">Disulfide bond</keyword>
<comment type="similarity">
    <text evidence="1">Belongs to the peptidase A1 family.</text>
</comment>
<evidence type="ECO:0000256" key="3">
    <source>
        <dbReference type="PIRSR" id="PIRSR601461-2"/>
    </source>
</evidence>
<dbReference type="Pfam" id="PF00026">
    <property type="entry name" value="Asp"/>
    <property type="match status" value="1"/>
</dbReference>
<dbReference type="Proteomes" id="UP001304895">
    <property type="component" value="Unassembled WGS sequence"/>
</dbReference>
<sequence>MLRIATLLLQLTLWAAVVHAFFPFIPDDPCDPDGHCGSGSKRSNGERPPAEGITLDLVRRPSNPDDDSATTVESVARAAARLTRKFGKPSDVGRRANSYKVSEPATPSARNSAGIYQYGPDYSYFIQARVGSAQQPFYMLLDTGAGNTWLMGSDCPSDACKMHNTWDPASSKTWKTDKKPFSITYGSGDLTGYVGHDVASFADLTIDLSFGLANYTHDDFKHFAFDGILGLAMSASVTGTFLQTLKANKSVDSLIFSVSMNRHSDGRNHGQVTFGGIDPTKYTGEIGYTKVPAAEAKTGEWAIPMGDVSFNGKSAGITGSRLGYIDTGTSFIFAPPADLAALFKHVPGASSYMNGDYTEYKIPCDTKLPIKIAFSGITYEISAADWVAGNGDHCISRIYGYTIKEDAWLLGDTFLKNVYSVFDAAQMRIGFASKPAPPPKPTSTSAAAATTVGTPATGTPGDGTARPFMPAGTSQESSGSGTAETVTSPGTEPTNDPSSSGNQLRSSSYVSIARIAAAAVAAIAVAV</sequence>
<feature type="active site" evidence="2">
    <location>
        <position position="326"/>
    </location>
</feature>
<dbReference type="InterPro" id="IPR033121">
    <property type="entry name" value="PEPTIDASE_A1"/>
</dbReference>
<feature type="compositionally biased region" description="Low complexity" evidence="4">
    <location>
        <begin position="442"/>
        <end position="467"/>
    </location>
</feature>
<dbReference type="PROSITE" id="PS51767">
    <property type="entry name" value="PEPTIDASE_A1"/>
    <property type="match status" value="1"/>
</dbReference>
<dbReference type="InterPro" id="IPR001461">
    <property type="entry name" value="Aspartic_peptidase_A1"/>
</dbReference>
<evidence type="ECO:0000256" key="5">
    <source>
        <dbReference type="SAM" id="SignalP"/>
    </source>
</evidence>
<dbReference type="Gene3D" id="2.40.70.10">
    <property type="entry name" value="Acid Proteases"/>
    <property type="match status" value="2"/>
</dbReference>
<evidence type="ECO:0000259" key="6">
    <source>
        <dbReference type="PROSITE" id="PS51767"/>
    </source>
</evidence>
<evidence type="ECO:0000313" key="8">
    <source>
        <dbReference type="Proteomes" id="UP001304895"/>
    </source>
</evidence>
<dbReference type="InterPro" id="IPR021109">
    <property type="entry name" value="Peptidase_aspartic_dom_sf"/>
</dbReference>
<name>A0AAN6UMQ3_9PEZI</name>
<feature type="active site" evidence="2">
    <location>
        <position position="142"/>
    </location>
</feature>
<evidence type="ECO:0000313" key="7">
    <source>
        <dbReference type="EMBL" id="KAK4135619.1"/>
    </source>
</evidence>
<dbReference type="SUPFAM" id="SSF50630">
    <property type="entry name" value="Acid proteases"/>
    <property type="match status" value="1"/>
</dbReference>
<keyword evidence="7" id="KW-0378">Hydrolase</keyword>
<proteinExistence type="inferred from homology"/>
<dbReference type="AlphaFoldDB" id="A0AAN6UMQ3"/>
<evidence type="ECO:0000256" key="2">
    <source>
        <dbReference type="PIRSR" id="PIRSR601461-1"/>
    </source>
</evidence>
<organism evidence="7 8">
    <name type="scientific">Trichocladium antarcticum</name>
    <dbReference type="NCBI Taxonomy" id="1450529"/>
    <lineage>
        <taxon>Eukaryota</taxon>
        <taxon>Fungi</taxon>
        <taxon>Dikarya</taxon>
        <taxon>Ascomycota</taxon>
        <taxon>Pezizomycotina</taxon>
        <taxon>Sordariomycetes</taxon>
        <taxon>Sordariomycetidae</taxon>
        <taxon>Sordariales</taxon>
        <taxon>Chaetomiaceae</taxon>
        <taxon>Trichocladium</taxon>
    </lineage>
</organism>
<dbReference type="GO" id="GO:0006508">
    <property type="term" value="P:proteolysis"/>
    <property type="evidence" value="ECO:0007669"/>
    <property type="project" value="UniProtKB-KW"/>
</dbReference>